<dbReference type="PANTHER" id="PTHR45348">
    <property type="entry name" value="HYPOTHETICAL OXIDOREDUCTASE (EUROFUNG)"/>
    <property type="match status" value="1"/>
</dbReference>
<dbReference type="AlphaFoldDB" id="A0A1S9RWC8"/>
<protein>
    <submittedName>
        <fullName evidence="2">Uncharacterized protein</fullName>
    </submittedName>
</protein>
<accession>A0A1S9RWC8</accession>
<dbReference type="EMBL" id="LJBN01000104">
    <property type="protein sequence ID" value="OOQ89641.1"/>
    <property type="molecule type" value="Genomic_DNA"/>
</dbReference>
<name>A0A1S9RWC8_PENBI</name>
<evidence type="ECO:0000313" key="2">
    <source>
        <dbReference type="EMBL" id="OOQ89641.1"/>
    </source>
</evidence>
<sequence>MAAIGISELIRHAIDCITTRESVKLCFTTLHRMGSRYSCLEGPPAEWHTRRAVHVKEILAFEGHGRDMIVDGPTYSRTASPALFELCKRWTAEVQNLVDAGRLKFHPVREIKGDWEGIISGLATLQKGGVRGEKLAIHISALE</sequence>
<dbReference type="PANTHER" id="PTHR45348:SF1">
    <property type="entry name" value="TRANS-ENOYL REDUCTASE STHE"/>
    <property type="match status" value="1"/>
</dbReference>
<evidence type="ECO:0000313" key="3">
    <source>
        <dbReference type="Proteomes" id="UP000190744"/>
    </source>
</evidence>
<dbReference type="Gene3D" id="3.40.50.720">
    <property type="entry name" value="NAD(P)-binding Rossmann-like Domain"/>
    <property type="match status" value="1"/>
</dbReference>
<proteinExistence type="predicted"/>
<dbReference type="InterPro" id="IPR047122">
    <property type="entry name" value="Trans-enoyl_RdTase-like"/>
</dbReference>
<dbReference type="Gene3D" id="3.90.180.10">
    <property type="entry name" value="Medium-chain alcohol dehydrogenases, catalytic domain"/>
    <property type="match status" value="1"/>
</dbReference>
<dbReference type="Proteomes" id="UP000190744">
    <property type="component" value="Unassembled WGS sequence"/>
</dbReference>
<reference evidence="3" key="1">
    <citation type="submission" date="2015-09" db="EMBL/GenBank/DDBJ databases">
        <authorList>
            <person name="Fill T.P."/>
            <person name="Baretta J.F."/>
            <person name="de Almeida L.G."/>
            <person name="Rocha M."/>
            <person name="de Souza D.H."/>
            <person name="Malavazi I."/>
            <person name="Cerdeira L.T."/>
            <person name="Hong H."/>
            <person name="Samborskyy M."/>
            <person name="de Vasconcelos A.T."/>
            <person name="Leadlay P."/>
            <person name="Rodrigues-Filho E."/>
        </authorList>
    </citation>
    <scope>NUCLEOTIDE SEQUENCE [LARGE SCALE GENOMIC DNA]</scope>
    <source>
        <strain evidence="3">LaBioMMi 136</strain>
    </source>
</reference>
<evidence type="ECO:0000256" key="1">
    <source>
        <dbReference type="ARBA" id="ARBA00023002"/>
    </source>
</evidence>
<gene>
    <name evidence="2" type="ORF">PEBR_07325</name>
</gene>
<dbReference type="GO" id="GO:0016651">
    <property type="term" value="F:oxidoreductase activity, acting on NAD(P)H"/>
    <property type="evidence" value="ECO:0007669"/>
    <property type="project" value="InterPro"/>
</dbReference>
<organism evidence="2 3">
    <name type="scientific">Penicillium brasilianum</name>
    <dbReference type="NCBI Taxonomy" id="104259"/>
    <lineage>
        <taxon>Eukaryota</taxon>
        <taxon>Fungi</taxon>
        <taxon>Dikarya</taxon>
        <taxon>Ascomycota</taxon>
        <taxon>Pezizomycotina</taxon>
        <taxon>Eurotiomycetes</taxon>
        <taxon>Eurotiomycetidae</taxon>
        <taxon>Eurotiales</taxon>
        <taxon>Aspergillaceae</taxon>
        <taxon>Penicillium</taxon>
    </lineage>
</organism>
<comment type="caution">
    <text evidence="2">The sequence shown here is derived from an EMBL/GenBank/DDBJ whole genome shotgun (WGS) entry which is preliminary data.</text>
</comment>
<keyword evidence="1" id="KW-0560">Oxidoreductase</keyword>